<accession>A0A1F5NKI6</accession>
<dbReference type="GO" id="GO:0030170">
    <property type="term" value="F:pyridoxal phosphate binding"/>
    <property type="evidence" value="ECO:0007669"/>
    <property type="project" value="TreeGrafter"/>
</dbReference>
<dbReference type="Gene3D" id="3.90.1150.10">
    <property type="entry name" value="Aspartate Aminotransferase, domain 1"/>
    <property type="match status" value="1"/>
</dbReference>
<protein>
    <recommendedName>
        <fullName evidence="4">NarL family transcriptional regulator</fullName>
    </recommendedName>
</protein>
<dbReference type="PANTHER" id="PTHR30244">
    <property type="entry name" value="TRANSAMINASE"/>
    <property type="match status" value="1"/>
</dbReference>
<evidence type="ECO:0000256" key="1">
    <source>
        <dbReference type="RuleBase" id="RU004508"/>
    </source>
</evidence>
<dbReference type="STRING" id="1817824.A2751_03120"/>
<dbReference type="EMBL" id="MFEK01000014">
    <property type="protein sequence ID" value="OGE78128.1"/>
    <property type="molecule type" value="Genomic_DNA"/>
</dbReference>
<dbReference type="GO" id="GO:0008483">
    <property type="term" value="F:transaminase activity"/>
    <property type="evidence" value="ECO:0007669"/>
    <property type="project" value="TreeGrafter"/>
</dbReference>
<dbReference type="InterPro" id="IPR015424">
    <property type="entry name" value="PyrdxlP-dep_Trfase"/>
</dbReference>
<dbReference type="InterPro" id="IPR015422">
    <property type="entry name" value="PyrdxlP-dep_Trfase_small"/>
</dbReference>
<dbReference type="AlphaFoldDB" id="A0A1F5NKI6"/>
<reference evidence="2 3" key="1">
    <citation type="journal article" date="2016" name="Nat. Commun.">
        <title>Thousands of microbial genomes shed light on interconnected biogeochemical processes in an aquifer system.</title>
        <authorList>
            <person name="Anantharaman K."/>
            <person name="Brown C.T."/>
            <person name="Hug L.A."/>
            <person name="Sharon I."/>
            <person name="Castelle C.J."/>
            <person name="Probst A.J."/>
            <person name="Thomas B.C."/>
            <person name="Singh A."/>
            <person name="Wilkins M.J."/>
            <person name="Karaoz U."/>
            <person name="Brodie E.L."/>
            <person name="Williams K.H."/>
            <person name="Hubbard S.S."/>
            <person name="Banfield J.F."/>
        </authorList>
    </citation>
    <scope>NUCLEOTIDE SEQUENCE [LARGE SCALE GENOMIC DNA]</scope>
</reference>
<keyword evidence="1" id="KW-0663">Pyridoxal phosphate</keyword>
<dbReference type="Pfam" id="PF01041">
    <property type="entry name" value="DegT_DnrJ_EryC1"/>
    <property type="match status" value="1"/>
</dbReference>
<dbReference type="PANTHER" id="PTHR30244:SF34">
    <property type="entry name" value="DTDP-4-AMINO-4,6-DIDEOXYGALACTOSE TRANSAMINASE"/>
    <property type="match status" value="1"/>
</dbReference>
<dbReference type="Gene3D" id="3.40.640.10">
    <property type="entry name" value="Type I PLP-dependent aspartate aminotransferase-like (Major domain)"/>
    <property type="match status" value="1"/>
</dbReference>
<dbReference type="PIRSF" id="PIRSF000390">
    <property type="entry name" value="PLP_StrS"/>
    <property type="match status" value="1"/>
</dbReference>
<name>A0A1F5NKI6_9BACT</name>
<evidence type="ECO:0008006" key="4">
    <source>
        <dbReference type="Google" id="ProtNLM"/>
    </source>
</evidence>
<evidence type="ECO:0000313" key="3">
    <source>
        <dbReference type="Proteomes" id="UP000176864"/>
    </source>
</evidence>
<evidence type="ECO:0000313" key="2">
    <source>
        <dbReference type="EMBL" id="OGE78128.1"/>
    </source>
</evidence>
<proteinExistence type="inferred from homology"/>
<sequence>MDNQEFRPGIDRVLYTKAVYGEEEIAAVAKALREGWLGNGKYTEEFEQKTAELYGKKYGLFVNSGTSANMLAMEIAKLPKGSEVITQACTFPATLSPIVQQGFIPVFVDSKIGSYNIDLDQIEPAISENTKAVFISHALGNVNHMRRLREICDKYKLLFIEDACDTIGCKFAGRPTGEYSDITTASFYAAHNITAGGGGGMVMASDPKLILEARMLNDWGRAMPTSADENLGERFAGKLADTDFDAKFTFIKQTYNFKAVEMQAAFGLEQLKKLPQFNARRARNFRRLYDFFDQHREHFLLPEILPQAEVYLIAFPVTIKPESPINRKELMLFLEENKIQTRPLFAGNILRHPAFKNITKRVHGQMVNSDLVMKYSFLIGCHHGMTDSMLDYMLGIFEKFLKMMETRKTQKIFEQVELIDLRDDIP</sequence>
<dbReference type="InterPro" id="IPR000653">
    <property type="entry name" value="DegT/StrS_aminotransferase"/>
</dbReference>
<comment type="similarity">
    <text evidence="1">Belongs to the DegT/DnrJ/EryC1 family.</text>
</comment>
<organism evidence="2 3">
    <name type="scientific">Candidatus Doudnabacteria bacterium RIFCSPHIGHO2_01_FULL_46_14</name>
    <dbReference type="NCBI Taxonomy" id="1817824"/>
    <lineage>
        <taxon>Bacteria</taxon>
        <taxon>Candidatus Doudnaibacteriota</taxon>
    </lineage>
</organism>
<dbReference type="SUPFAM" id="SSF53383">
    <property type="entry name" value="PLP-dependent transferases"/>
    <property type="match status" value="1"/>
</dbReference>
<dbReference type="InterPro" id="IPR015421">
    <property type="entry name" value="PyrdxlP-dep_Trfase_major"/>
</dbReference>
<dbReference type="GO" id="GO:0000271">
    <property type="term" value="P:polysaccharide biosynthetic process"/>
    <property type="evidence" value="ECO:0007669"/>
    <property type="project" value="TreeGrafter"/>
</dbReference>
<comment type="caution">
    <text evidence="2">The sequence shown here is derived from an EMBL/GenBank/DDBJ whole genome shotgun (WGS) entry which is preliminary data.</text>
</comment>
<dbReference type="Proteomes" id="UP000176864">
    <property type="component" value="Unassembled WGS sequence"/>
</dbReference>
<gene>
    <name evidence="2" type="ORF">A2751_03120</name>
</gene>